<evidence type="ECO:0000313" key="5">
    <source>
        <dbReference type="EMBL" id="AGB01259.1"/>
    </source>
</evidence>
<organism evidence="5 6">
    <name type="scientific">Methanoregula formicica (strain DSM 22288 / NBRC 105244 / SMSP)</name>
    <dbReference type="NCBI Taxonomy" id="593750"/>
    <lineage>
        <taxon>Archaea</taxon>
        <taxon>Methanobacteriati</taxon>
        <taxon>Methanobacteriota</taxon>
        <taxon>Stenosarchaea group</taxon>
        <taxon>Methanomicrobia</taxon>
        <taxon>Methanomicrobiales</taxon>
        <taxon>Methanoregulaceae</taxon>
        <taxon>Methanoregula</taxon>
    </lineage>
</organism>
<keyword evidence="3" id="KW-0804">Transcription</keyword>
<evidence type="ECO:0000259" key="4">
    <source>
        <dbReference type="PROSITE" id="PS50956"/>
    </source>
</evidence>
<evidence type="ECO:0000256" key="1">
    <source>
        <dbReference type="ARBA" id="ARBA00023015"/>
    </source>
</evidence>
<dbReference type="GO" id="GO:0005829">
    <property type="term" value="C:cytosol"/>
    <property type="evidence" value="ECO:0007669"/>
    <property type="project" value="TreeGrafter"/>
</dbReference>
<dbReference type="AlphaFoldDB" id="L0HDU8"/>
<dbReference type="eggNOG" id="arCOG01580">
    <property type="taxonomic scope" value="Archaea"/>
</dbReference>
<accession>L0HDU8</accession>
<dbReference type="Proteomes" id="UP000010824">
    <property type="component" value="Chromosome"/>
</dbReference>
<evidence type="ECO:0000256" key="2">
    <source>
        <dbReference type="ARBA" id="ARBA00023125"/>
    </source>
</evidence>
<gene>
    <name evidence="5" type="ordered locus">Metfor_0177</name>
</gene>
<dbReference type="FunCoup" id="L0HDU8">
    <property type="interactions" value="4"/>
</dbReference>
<keyword evidence="6" id="KW-1185">Reference proteome</keyword>
<proteinExistence type="predicted"/>
<dbReference type="Pfam" id="PF13404">
    <property type="entry name" value="HTH_AsnC-type"/>
    <property type="match status" value="1"/>
</dbReference>
<reference evidence="6" key="1">
    <citation type="submission" date="2011-12" db="EMBL/GenBank/DDBJ databases">
        <title>Complete sequence of Methanoregula formicicum SMSP.</title>
        <authorList>
            <person name="Lucas S."/>
            <person name="Han J."/>
            <person name="Lapidus A."/>
            <person name="Cheng J.-F."/>
            <person name="Goodwin L."/>
            <person name="Pitluck S."/>
            <person name="Peters L."/>
            <person name="Ovchinnikova G."/>
            <person name="Teshima H."/>
            <person name="Detter J.C."/>
            <person name="Han C."/>
            <person name="Tapia R."/>
            <person name="Land M."/>
            <person name="Hauser L."/>
            <person name="Kyrpides N."/>
            <person name="Ivanova N."/>
            <person name="Pagani I."/>
            <person name="Imachi H."/>
            <person name="Tamaki H."/>
            <person name="Sekiguchi Y."/>
            <person name="Kamagata Y."/>
            <person name="Cadillo-Quiroz H."/>
            <person name="Zinder S."/>
            <person name="Liu W.-T."/>
            <person name="Woyke T."/>
        </authorList>
    </citation>
    <scope>NUCLEOTIDE SEQUENCE [LARGE SCALE GENOMIC DNA]</scope>
    <source>
        <strain evidence="6">DSM 22288 / NBRC 105244 / SMSP</strain>
    </source>
</reference>
<dbReference type="SUPFAM" id="SSF54909">
    <property type="entry name" value="Dimeric alpha+beta barrel"/>
    <property type="match status" value="1"/>
</dbReference>
<evidence type="ECO:0000256" key="3">
    <source>
        <dbReference type="ARBA" id="ARBA00023163"/>
    </source>
</evidence>
<dbReference type="Gene3D" id="3.30.70.920">
    <property type="match status" value="1"/>
</dbReference>
<dbReference type="STRING" id="593750.Metfor_0177"/>
<dbReference type="InterPro" id="IPR036390">
    <property type="entry name" value="WH_DNA-bd_sf"/>
</dbReference>
<dbReference type="PANTHER" id="PTHR30154">
    <property type="entry name" value="LEUCINE-RESPONSIVE REGULATORY PROTEIN"/>
    <property type="match status" value="1"/>
</dbReference>
<dbReference type="InterPro" id="IPR019888">
    <property type="entry name" value="Tscrpt_reg_AsnC-like"/>
</dbReference>
<dbReference type="GeneID" id="14308850"/>
<dbReference type="PRINTS" id="PR00033">
    <property type="entry name" value="HTHASNC"/>
</dbReference>
<dbReference type="InterPro" id="IPR036388">
    <property type="entry name" value="WH-like_DNA-bd_sf"/>
</dbReference>
<dbReference type="RefSeq" id="WP_015284223.1">
    <property type="nucleotide sequence ID" value="NC_019943.1"/>
</dbReference>
<reference evidence="5 6" key="2">
    <citation type="journal article" date="2014" name="Genome Announc.">
        <title>Complete Genome Sequence of Methanoregula formicica SMSPT, a Mesophilic Hydrogenotrophic Methanogen Isolated from a Methanogenic Upflow Anaerobic Sludge Blanket Reactor.</title>
        <authorList>
            <person name="Yamamoto K."/>
            <person name="Tamaki H."/>
            <person name="Cadillo-Quiroz H."/>
            <person name="Imachi H."/>
            <person name="Kyrpides N."/>
            <person name="Woyke T."/>
            <person name="Goodwin L."/>
            <person name="Zinder S.H."/>
            <person name="Kamagata Y."/>
            <person name="Liu W.T."/>
        </authorList>
    </citation>
    <scope>NUCLEOTIDE SEQUENCE [LARGE SCALE GENOMIC DNA]</scope>
    <source>
        <strain evidence="6">DSM 22288 / NBRC 105244 / SMSP</strain>
    </source>
</reference>
<dbReference type="GO" id="GO:0043200">
    <property type="term" value="P:response to amino acid"/>
    <property type="evidence" value="ECO:0007669"/>
    <property type="project" value="TreeGrafter"/>
</dbReference>
<keyword evidence="2" id="KW-0238">DNA-binding</keyword>
<keyword evidence="1" id="KW-0805">Transcription regulation</keyword>
<dbReference type="Pfam" id="PF01037">
    <property type="entry name" value="AsnC_trans_reg"/>
    <property type="match status" value="1"/>
</dbReference>
<dbReference type="KEGG" id="mfo:Metfor_0177"/>
<dbReference type="PANTHER" id="PTHR30154:SF34">
    <property type="entry name" value="TRANSCRIPTIONAL REGULATOR AZLB"/>
    <property type="match status" value="1"/>
</dbReference>
<dbReference type="Gene3D" id="1.10.10.10">
    <property type="entry name" value="Winged helix-like DNA-binding domain superfamily/Winged helix DNA-binding domain"/>
    <property type="match status" value="1"/>
</dbReference>
<sequence length="164" mass="18737">MTDEKDLELLRILEENSRLSTEELATMTSLAAAEVARRIGALEAAQVIKRYSTVVNWEKAGNGEVSAIIELKVSPERDFGYDRIAERLSRFRQVRSLRLITGTYDLQLIVSGKDMQEVSRFVSEHVAPMDRIRETATHIIMKSYKENGNAFFEQPETERLPYSP</sequence>
<dbReference type="GO" id="GO:0043565">
    <property type="term" value="F:sequence-specific DNA binding"/>
    <property type="evidence" value="ECO:0007669"/>
    <property type="project" value="InterPro"/>
</dbReference>
<dbReference type="SMART" id="SM00344">
    <property type="entry name" value="HTH_ASNC"/>
    <property type="match status" value="1"/>
</dbReference>
<dbReference type="InterPro" id="IPR019887">
    <property type="entry name" value="Tscrpt_reg_AsnC/Lrp_C"/>
</dbReference>
<dbReference type="SUPFAM" id="SSF46785">
    <property type="entry name" value="Winged helix' DNA-binding domain"/>
    <property type="match status" value="1"/>
</dbReference>
<name>L0HDU8_METFS</name>
<evidence type="ECO:0000313" key="6">
    <source>
        <dbReference type="Proteomes" id="UP000010824"/>
    </source>
</evidence>
<protein>
    <submittedName>
        <fullName evidence="5">Transcriptional regulator</fullName>
    </submittedName>
</protein>
<dbReference type="PROSITE" id="PS50956">
    <property type="entry name" value="HTH_ASNC_2"/>
    <property type="match status" value="1"/>
</dbReference>
<dbReference type="InterPro" id="IPR011008">
    <property type="entry name" value="Dimeric_a/b-barrel"/>
</dbReference>
<dbReference type="InterPro" id="IPR000485">
    <property type="entry name" value="AsnC-type_HTH_dom"/>
</dbReference>
<dbReference type="OrthoDB" id="131500at2157"/>
<dbReference type="EMBL" id="CP003167">
    <property type="protein sequence ID" value="AGB01259.1"/>
    <property type="molecule type" value="Genomic_DNA"/>
</dbReference>
<feature type="domain" description="HTH asnC-type" evidence="4">
    <location>
        <begin position="1"/>
        <end position="63"/>
    </location>
</feature>
<dbReference type="HOGENOM" id="CLU_091233_1_0_2"/>
<dbReference type="InParanoid" id="L0HDU8"/>